<reference evidence="2 3" key="1">
    <citation type="submission" date="2018-07" db="EMBL/GenBank/DDBJ databases">
        <title>High-quality-draft genome sequence of Gaiella occulta.</title>
        <authorList>
            <person name="Severino R."/>
            <person name="Froufe H.J.C."/>
            <person name="Rainey F.A."/>
            <person name="Barroso C."/>
            <person name="Albuquerque L."/>
            <person name="Lobo-Da-Cunha A."/>
            <person name="Da Costa M.S."/>
            <person name="Egas C."/>
        </authorList>
    </citation>
    <scope>NUCLEOTIDE SEQUENCE [LARGE SCALE GENOMIC DNA]</scope>
    <source>
        <strain evidence="2 3">F2-233</strain>
    </source>
</reference>
<reference evidence="3" key="2">
    <citation type="journal article" date="2019" name="MicrobiologyOpen">
        <title>High-quality draft genome sequence of Gaiella occulta isolated from a 150 meter deep mineral water borehole and comparison with the genome sequences of other deep-branching lineages of the phylum Actinobacteria.</title>
        <authorList>
            <person name="Severino R."/>
            <person name="Froufe H.J.C."/>
            <person name="Barroso C."/>
            <person name="Albuquerque L."/>
            <person name="Lobo-da-Cunha A."/>
            <person name="da Costa M.S."/>
            <person name="Egas C."/>
        </authorList>
    </citation>
    <scope>NUCLEOTIDE SEQUENCE [LARGE SCALE GENOMIC DNA]</scope>
    <source>
        <strain evidence="3">F2-233</strain>
    </source>
</reference>
<dbReference type="SUPFAM" id="SSF55729">
    <property type="entry name" value="Acyl-CoA N-acyltransferases (Nat)"/>
    <property type="match status" value="1"/>
</dbReference>
<keyword evidence="3" id="KW-1185">Reference proteome</keyword>
<proteinExistence type="predicted"/>
<dbReference type="Pfam" id="PF00583">
    <property type="entry name" value="Acetyltransf_1"/>
    <property type="match status" value="1"/>
</dbReference>
<protein>
    <submittedName>
        <fullName evidence="2">GNAT-type Acetyltransferase</fullName>
    </submittedName>
</protein>
<evidence type="ECO:0000259" key="1">
    <source>
        <dbReference type="PROSITE" id="PS51186"/>
    </source>
</evidence>
<dbReference type="Proteomes" id="UP000254134">
    <property type="component" value="Unassembled WGS sequence"/>
</dbReference>
<dbReference type="Gene3D" id="3.40.630.30">
    <property type="match status" value="1"/>
</dbReference>
<feature type="domain" description="N-acetyltransferase" evidence="1">
    <location>
        <begin position="11"/>
        <end position="159"/>
    </location>
</feature>
<sequence>MPPRSLTSVPASIRHANPSDYGRVIQHVNAWWGGREMAPMLPKLFFLHFEGTSFVAEDGEGRLVAFLIGFLSQTDPDEAYIHFVGVAPDARGSGIGKQLYERFFAVAREHGRTVVRCVTSPANTDSIGFHEAMGFAVDRVAADYDGPGEDRVLFVKKLPPVD</sequence>
<dbReference type="PIRSF" id="PIRSF037663">
    <property type="entry name" value="Acetyltransf_GNAT_prd"/>
    <property type="match status" value="1"/>
</dbReference>
<dbReference type="AlphaFoldDB" id="A0A7M2YXX9"/>
<evidence type="ECO:0000313" key="2">
    <source>
        <dbReference type="EMBL" id="RDI74714.1"/>
    </source>
</evidence>
<dbReference type="CDD" id="cd04301">
    <property type="entry name" value="NAT_SF"/>
    <property type="match status" value="1"/>
</dbReference>
<dbReference type="PANTHER" id="PTHR43072:SF36">
    <property type="entry name" value="RIBOSOMAL-PROTEIN-ALANINE ACETYLTRANSFERASE"/>
    <property type="match status" value="1"/>
</dbReference>
<dbReference type="EMBL" id="QQZY01000003">
    <property type="protein sequence ID" value="RDI74714.1"/>
    <property type="molecule type" value="Genomic_DNA"/>
</dbReference>
<name>A0A7M2YXX9_9ACTN</name>
<dbReference type="PANTHER" id="PTHR43072">
    <property type="entry name" value="N-ACETYLTRANSFERASE"/>
    <property type="match status" value="1"/>
</dbReference>
<keyword evidence="2" id="KW-0808">Transferase</keyword>
<accession>A0A7M2YXX9</accession>
<dbReference type="InterPro" id="IPR017255">
    <property type="entry name" value="AcTrfase_GNAT_prd"/>
</dbReference>
<dbReference type="FunFam" id="3.40.630.30:FF:000133">
    <property type="entry name" value="Acetyltransferase, GNAT family"/>
    <property type="match status" value="1"/>
</dbReference>
<dbReference type="InterPro" id="IPR000182">
    <property type="entry name" value="GNAT_dom"/>
</dbReference>
<evidence type="ECO:0000313" key="3">
    <source>
        <dbReference type="Proteomes" id="UP000254134"/>
    </source>
</evidence>
<dbReference type="PROSITE" id="PS51186">
    <property type="entry name" value="GNAT"/>
    <property type="match status" value="1"/>
</dbReference>
<dbReference type="InterPro" id="IPR016181">
    <property type="entry name" value="Acyl_CoA_acyltransferase"/>
</dbReference>
<dbReference type="GO" id="GO:0016747">
    <property type="term" value="F:acyltransferase activity, transferring groups other than amino-acyl groups"/>
    <property type="evidence" value="ECO:0007669"/>
    <property type="project" value="InterPro"/>
</dbReference>
<dbReference type="OrthoDB" id="8593648at2"/>
<gene>
    <name evidence="2" type="ORF">Gocc_1603</name>
</gene>
<organism evidence="2 3">
    <name type="scientific">Gaiella occulta</name>
    <dbReference type="NCBI Taxonomy" id="1002870"/>
    <lineage>
        <taxon>Bacteria</taxon>
        <taxon>Bacillati</taxon>
        <taxon>Actinomycetota</taxon>
        <taxon>Thermoleophilia</taxon>
        <taxon>Gaiellales</taxon>
        <taxon>Gaiellaceae</taxon>
        <taxon>Gaiella</taxon>
    </lineage>
</organism>
<comment type="caution">
    <text evidence="2">The sequence shown here is derived from an EMBL/GenBank/DDBJ whole genome shotgun (WGS) entry which is preliminary data.</text>
</comment>